<dbReference type="AlphaFoldDB" id="A0A7S3MI57"/>
<evidence type="ECO:0000256" key="1">
    <source>
        <dbReference type="SAM" id="MobiDB-lite"/>
    </source>
</evidence>
<feature type="compositionally biased region" description="Low complexity" evidence="1">
    <location>
        <begin position="632"/>
        <end position="648"/>
    </location>
</feature>
<sequence length="848" mass="91523">MNLKVQKIDPYQFVNKCFTIAVVLPDSFPDISRRISNLPLKVDVCFDDESYQSESLDRSYHPNLVEVVSNTNIDRSRRGLVTLRLKEPSSANSNKKYVIKFTALSLEGETTSIVGYSVPIMAVRHKLKISEEFAGHGSYVWMKDVGGKDKSIDLQVGLVDANDSYVLNRRVPLRVALLYASGTPVPQQDILQLSPDSQLLIAQNGFTRIKCRINEVSSRHQGQLFQILISPESDLQSLSLGDISPAHSVPVEVKSKINFSHKRKLQALGESAAGEVSRNNATHLNGIAGAVTGKDGSDPGRHVPKYDTYLGRSFDAYSSSNHSLSSSTLPGALSNVVHGQGVKPSGGLGGMGPLLVQPLAPPATSASILPLSSVLSNSGRSDNHTNSTSSSNHVSALSVSSSGSNPNLKNDPLIDAEGRLLVHAPPFPQNRSNDALNEMYHRAMQFSSEAATPIHGLSRTHSAPLLGPVPPIETSLWGRSSVQAAEALKDLTSWVEMVYSSLREMQWTPLGQLPGAINPETGLPIAQEERLLYNMKNPNKLIESLALGYQERVLAHLTTLDSFITLRALTPKGHSLQPSQGSQSLHSEKNNHLHHNHHIHRPVGSYHTSPNPIAAADIEQLLQLRGAESHFSTNNTNINTNHLTNSSLPAGGSWEHFQPQPSSPRASSRGAPGVTASGNTSVVYEQSPVRIVYTEKVVYALIGPEKQELLLGFATFGSVEGALRFIGFYAMQEDGALGFKSHSELLSLRPGNRTTTTTTTSSNATTTTTSSSATTTNTSPVVSTTTTTTTAEGSADPVQQLLRQISAAELHNAVTVRRDSTTAAFDLNPVAQAWNKKDSAARILIYVE</sequence>
<feature type="compositionally biased region" description="Low complexity" evidence="1">
    <location>
        <begin position="658"/>
        <end position="673"/>
    </location>
</feature>
<gene>
    <name evidence="2" type="ORF">SELO1098_LOCUS30157</name>
</gene>
<organism evidence="2">
    <name type="scientific">Spumella elongata</name>
    <dbReference type="NCBI Taxonomy" id="89044"/>
    <lineage>
        <taxon>Eukaryota</taxon>
        <taxon>Sar</taxon>
        <taxon>Stramenopiles</taxon>
        <taxon>Ochrophyta</taxon>
        <taxon>Chrysophyceae</taxon>
        <taxon>Chromulinales</taxon>
        <taxon>Chromulinaceae</taxon>
        <taxon>Spumella</taxon>
    </lineage>
</organism>
<name>A0A7S3MI57_9STRA</name>
<reference evidence="2" key="1">
    <citation type="submission" date="2021-01" db="EMBL/GenBank/DDBJ databases">
        <authorList>
            <person name="Corre E."/>
            <person name="Pelletier E."/>
            <person name="Niang G."/>
            <person name="Scheremetjew M."/>
            <person name="Finn R."/>
            <person name="Kale V."/>
            <person name="Holt S."/>
            <person name="Cochrane G."/>
            <person name="Meng A."/>
            <person name="Brown T."/>
            <person name="Cohen L."/>
        </authorList>
    </citation>
    <scope>NUCLEOTIDE SEQUENCE</scope>
    <source>
        <strain evidence="2">CCAP 955/1</strain>
    </source>
</reference>
<dbReference type="EMBL" id="HBIC01058649">
    <property type="protein sequence ID" value="CAE0301301.1"/>
    <property type="molecule type" value="Transcribed_RNA"/>
</dbReference>
<feature type="region of interest" description="Disordered" evidence="1">
    <location>
        <begin position="749"/>
        <end position="794"/>
    </location>
</feature>
<feature type="compositionally biased region" description="Low complexity" evidence="1">
    <location>
        <begin position="754"/>
        <end position="790"/>
    </location>
</feature>
<evidence type="ECO:0000313" key="2">
    <source>
        <dbReference type="EMBL" id="CAE0301301.1"/>
    </source>
</evidence>
<feature type="region of interest" description="Disordered" evidence="1">
    <location>
        <begin position="377"/>
        <end position="412"/>
    </location>
</feature>
<protein>
    <submittedName>
        <fullName evidence="2">Uncharacterized protein</fullName>
    </submittedName>
</protein>
<accession>A0A7S3MI57</accession>
<feature type="compositionally biased region" description="Low complexity" evidence="1">
    <location>
        <begin position="384"/>
        <end position="408"/>
    </location>
</feature>
<feature type="region of interest" description="Disordered" evidence="1">
    <location>
        <begin position="632"/>
        <end position="679"/>
    </location>
</feature>
<proteinExistence type="predicted"/>